<sequence length="163" mass="16949">MSINKGFGGRALLQHGMTLVELVMAIVIISIGLAGILAVFSSTVKSSADPMMRKQMLAIAEELMEEIASKPYAPEPNAAPGGCARNTFNDISDFDGYGTTGVICDADGNQIPALAGYSVGVAVVADAAAFSSYGVTAASRITVTVTYQSQSISLISWRTNYAS</sequence>
<keyword evidence="1" id="KW-0812">Transmembrane</keyword>
<evidence type="ECO:0000313" key="2">
    <source>
        <dbReference type="EMBL" id="OIQ65985.1"/>
    </source>
</evidence>
<reference evidence="2" key="1">
    <citation type="submission" date="2016-10" db="EMBL/GenBank/DDBJ databases">
        <title>Sequence of Gallionella enrichment culture.</title>
        <authorList>
            <person name="Poehlein A."/>
            <person name="Muehling M."/>
            <person name="Daniel R."/>
        </authorList>
    </citation>
    <scope>NUCLEOTIDE SEQUENCE</scope>
</reference>
<gene>
    <name evidence="2" type="ORF">GALL_524510</name>
</gene>
<keyword evidence="1" id="KW-0472">Membrane</keyword>
<keyword evidence="1" id="KW-1133">Transmembrane helix</keyword>
<organism evidence="2">
    <name type="scientific">mine drainage metagenome</name>
    <dbReference type="NCBI Taxonomy" id="410659"/>
    <lineage>
        <taxon>unclassified sequences</taxon>
        <taxon>metagenomes</taxon>
        <taxon>ecological metagenomes</taxon>
    </lineage>
</organism>
<dbReference type="EMBL" id="MLJW01006914">
    <property type="protein sequence ID" value="OIQ65985.1"/>
    <property type="molecule type" value="Genomic_DNA"/>
</dbReference>
<protein>
    <submittedName>
        <fullName evidence="2">Uncharacterized protein</fullName>
    </submittedName>
</protein>
<proteinExistence type="predicted"/>
<comment type="caution">
    <text evidence="2">The sequence shown here is derived from an EMBL/GenBank/DDBJ whole genome shotgun (WGS) entry which is preliminary data.</text>
</comment>
<feature type="transmembrane region" description="Helical" evidence="1">
    <location>
        <begin position="22"/>
        <end position="44"/>
    </location>
</feature>
<accession>A0A1J5P358</accession>
<dbReference type="NCBIfam" id="TIGR02532">
    <property type="entry name" value="IV_pilin_GFxxxE"/>
    <property type="match status" value="1"/>
</dbReference>
<name>A0A1J5P358_9ZZZZ</name>
<dbReference type="InterPro" id="IPR012902">
    <property type="entry name" value="N_methyl_site"/>
</dbReference>
<evidence type="ECO:0000256" key="1">
    <source>
        <dbReference type="SAM" id="Phobius"/>
    </source>
</evidence>
<dbReference type="PROSITE" id="PS00409">
    <property type="entry name" value="PROKAR_NTER_METHYL"/>
    <property type="match status" value="1"/>
</dbReference>
<dbReference type="Pfam" id="PF07963">
    <property type="entry name" value="N_methyl"/>
    <property type="match status" value="1"/>
</dbReference>
<dbReference type="AlphaFoldDB" id="A0A1J5P358"/>